<dbReference type="EMBL" id="ML994646">
    <property type="protein sequence ID" value="KAF2182746.1"/>
    <property type="molecule type" value="Genomic_DNA"/>
</dbReference>
<protein>
    <submittedName>
        <fullName evidence="1">Uncharacterized protein</fullName>
    </submittedName>
</protein>
<name>A0A6A6DYN0_9PEZI</name>
<keyword evidence="2" id="KW-1185">Reference proteome</keyword>
<accession>A0A6A6DYN0</accession>
<evidence type="ECO:0000313" key="1">
    <source>
        <dbReference type="EMBL" id="KAF2182746.1"/>
    </source>
</evidence>
<reference evidence="1" key="1">
    <citation type="journal article" date="2020" name="Stud. Mycol.">
        <title>101 Dothideomycetes genomes: a test case for predicting lifestyles and emergence of pathogens.</title>
        <authorList>
            <person name="Haridas S."/>
            <person name="Albert R."/>
            <person name="Binder M."/>
            <person name="Bloem J."/>
            <person name="Labutti K."/>
            <person name="Salamov A."/>
            <person name="Andreopoulos B."/>
            <person name="Baker S."/>
            <person name="Barry K."/>
            <person name="Bills G."/>
            <person name="Bluhm B."/>
            <person name="Cannon C."/>
            <person name="Castanera R."/>
            <person name="Culley D."/>
            <person name="Daum C."/>
            <person name="Ezra D."/>
            <person name="Gonzalez J."/>
            <person name="Henrissat B."/>
            <person name="Kuo A."/>
            <person name="Liang C."/>
            <person name="Lipzen A."/>
            <person name="Lutzoni F."/>
            <person name="Magnuson J."/>
            <person name="Mondo S."/>
            <person name="Nolan M."/>
            <person name="Ohm R."/>
            <person name="Pangilinan J."/>
            <person name="Park H.-J."/>
            <person name="Ramirez L."/>
            <person name="Alfaro M."/>
            <person name="Sun H."/>
            <person name="Tritt A."/>
            <person name="Yoshinaga Y."/>
            <person name="Zwiers L.-H."/>
            <person name="Turgeon B."/>
            <person name="Goodwin S."/>
            <person name="Spatafora J."/>
            <person name="Crous P."/>
            <person name="Grigoriev I."/>
        </authorList>
    </citation>
    <scope>NUCLEOTIDE SEQUENCE</scope>
    <source>
        <strain evidence="1">CBS 207.26</strain>
    </source>
</reference>
<proteinExistence type="predicted"/>
<sequence length="61" mass="7183">NFDETGFYISYSSKQIIVTFRSQDRKRDKIKDAKKIIIRSETNRDYLTSVEAILLVVRLSL</sequence>
<gene>
    <name evidence="1" type="ORF">K469DRAFT_585532</name>
</gene>
<evidence type="ECO:0000313" key="2">
    <source>
        <dbReference type="Proteomes" id="UP000800200"/>
    </source>
</evidence>
<organism evidence="1 2">
    <name type="scientific">Zopfia rhizophila CBS 207.26</name>
    <dbReference type="NCBI Taxonomy" id="1314779"/>
    <lineage>
        <taxon>Eukaryota</taxon>
        <taxon>Fungi</taxon>
        <taxon>Dikarya</taxon>
        <taxon>Ascomycota</taxon>
        <taxon>Pezizomycotina</taxon>
        <taxon>Dothideomycetes</taxon>
        <taxon>Dothideomycetes incertae sedis</taxon>
        <taxon>Zopfiaceae</taxon>
        <taxon>Zopfia</taxon>
    </lineage>
</organism>
<feature type="non-terminal residue" evidence="1">
    <location>
        <position position="1"/>
    </location>
</feature>
<dbReference type="Proteomes" id="UP000800200">
    <property type="component" value="Unassembled WGS sequence"/>
</dbReference>
<dbReference type="AlphaFoldDB" id="A0A6A6DYN0"/>